<name>A0A4Q1UME8_9BRAD</name>
<reference evidence="1 2" key="1">
    <citation type="submission" date="2017-03" db="EMBL/GenBank/DDBJ databases">
        <authorList>
            <person name="Safronova V.I."/>
            <person name="Sazanova A.L."/>
            <person name="Chirak E.R."/>
        </authorList>
    </citation>
    <scope>NUCLEOTIDE SEQUENCE [LARGE SCALE GENOMIC DNA]</scope>
    <source>
        <strain evidence="1 2">Opo-243</strain>
    </source>
</reference>
<proteinExistence type="predicted"/>
<evidence type="ECO:0000313" key="1">
    <source>
        <dbReference type="EMBL" id="RXT35186.1"/>
    </source>
</evidence>
<dbReference type="Proteomes" id="UP000290819">
    <property type="component" value="Unassembled WGS sequence"/>
</dbReference>
<protein>
    <recommendedName>
        <fullName evidence="3">Nucleoside 2-deoxyribosyltransferase</fullName>
    </recommendedName>
</protein>
<dbReference type="InterPro" id="IPR007710">
    <property type="entry name" value="Nucleoside_deoxyribTrfase"/>
</dbReference>
<dbReference type="SUPFAM" id="SSF52309">
    <property type="entry name" value="N-(deoxy)ribosyltransferase-like"/>
    <property type="match status" value="1"/>
</dbReference>
<dbReference type="AlphaFoldDB" id="A0A4Q1UME8"/>
<sequence>MISNRPSIYLAGPLFSPQERQWNVLLRDSLTGFADVYLPQEDGSLLVDLVASGMSLEEAKSSIFSADIRAIDRCDILMIVMDGRVIDEGACFELGYAYSRGKICVGIKTDVRSLLPVGDNPMIDCALRKIFRDIDSACDWIRRRQWEQH</sequence>
<gene>
    <name evidence="1" type="ORF">B5V03_35475</name>
</gene>
<keyword evidence="2" id="KW-1185">Reference proteome</keyword>
<dbReference type="Gene3D" id="3.40.50.450">
    <property type="match status" value="1"/>
</dbReference>
<organism evidence="1 2">
    <name type="scientific">Bradyrhizobium betae</name>
    <dbReference type="NCBI Taxonomy" id="244734"/>
    <lineage>
        <taxon>Bacteria</taxon>
        <taxon>Pseudomonadati</taxon>
        <taxon>Pseudomonadota</taxon>
        <taxon>Alphaproteobacteria</taxon>
        <taxon>Hyphomicrobiales</taxon>
        <taxon>Nitrobacteraceae</taxon>
        <taxon>Bradyrhizobium</taxon>
    </lineage>
</organism>
<dbReference type="RefSeq" id="WP_129275090.1">
    <property type="nucleotide sequence ID" value="NZ_MZXW01000053.1"/>
</dbReference>
<evidence type="ECO:0008006" key="3">
    <source>
        <dbReference type="Google" id="ProtNLM"/>
    </source>
</evidence>
<comment type="caution">
    <text evidence="1">The sequence shown here is derived from an EMBL/GenBank/DDBJ whole genome shotgun (WGS) entry which is preliminary data.</text>
</comment>
<dbReference type="Pfam" id="PF05014">
    <property type="entry name" value="Nuc_deoxyrib_tr"/>
    <property type="match status" value="1"/>
</dbReference>
<dbReference type="OrthoDB" id="397706at2"/>
<dbReference type="EMBL" id="MZXW01000053">
    <property type="protein sequence ID" value="RXT35186.1"/>
    <property type="molecule type" value="Genomic_DNA"/>
</dbReference>
<accession>A0A4Q1UME8</accession>
<evidence type="ECO:0000313" key="2">
    <source>
        <dbReference type="Proteomes" id="UP000290819"/>
    </source>
</evidence>